<accession>B8IGG3</accession>
<evidence type="ECO:0000313" key="3">
    <source>
        <dbReference type="Proteomes" id="UP000008207"/>
    </source>
</evidence>
<dbReference type="STRING" id="460265.Mnod_0835"/>
<evidence type="ECO:0000313" key="2">
    <source>
        <dbReference type="EMBL" id="ACL55863.1"/>
    </source>
</evidence>
<feature type="region of interest" description="Disordered" evidence="1">
    <location>
        <begin position="1"/>
        <end position="31"/>
    </location>
</feature>
<name>B8IGG3_METNO</name>
<proteinExistence type="predicted"/>
<evidence type="ECO:0000256" key="1">
    <source>
        <dbReference type="SAM" id="MobiDB-lite"/>
    </source>
</evidence>
<keyword evidence="3" id="KW-1185">Reference proteome</keyword>
<dbReference type="KEGG" id="mno:Mnod_0835"/>
<dbReference type="HOGENOM" id="CLU_2717754_0_0_5"/>
<organism evidence="2 3">
    <name type="scientific">Methylobacterium nodulans (strain LMG 21967 / CNCM I-2342 / ORS 2060)</name>
    <dbReference type="NCBI Taxonomy" id="460265"/>
    <lineage>
        <taxon>Bacteria</taxon>
        <taxon>Pseudomonadati</taxon>
        <taxon>Pseudomonadota</taxon>
        <taxon>Alphaproteobacteria</taxon>
        <taxon>Hyphomicrobiales</taxon>
        <taxon>Methylobacteriaceae</taxon>
        <taxon>Methylobacterium</taxon>
    </lineage>
</organism>
<dbReference type="AlphaFoldDB" id="B8IGG3"/>
<gene>
    <name evidence="2" type="ordered locus">Mnod_0835</name>
</gene>
<reference evidence="2 3" key="1">
    <citation type="submission" date="2009-01" db="EMBL/GenBank/DDBJ databases">
        <title>Complete sequence of chromosome of Methylobacterium nodulans ORS 2060.</title>
        <authorList>
            <consortium name="US DOE Joint Genome Institute"/>
            <person name="Lucas S."/>
            <person name="Copeland A."/>
            <person name="Lapidus A."/>
            <person name="Glavina del Rio T."/>
            <person name="Dalin E."/>
            <person name="Tice H."/>
            <person name="Bruce D."/>
            <person name="Goodwin L."/>
            <person name="Pitluck S."/>
            <person name="Sims D."/>
            <person name="Brettin T."/>
            <person name="Detter J.C."/>
            <person name="Han C."/>
            <person name="Larimer F."/>
            <person name="Land M."/>
            <person name="Hauser L."/>
            <person name="Kyrpides N."/>
            <person name="Ivanova N."/>
            <person name="Marx C.J."/>
            <person name="Richardson P."/>
        </authorList>
    </citation>
    <scope>NUCLEOTIDE SEQUENCE [LARGE SCALE GENOMIC DNA]</scope>
    <source>
        <strain evidence="3">LMG 21967 / CNCM I-2342 / ORS 2060</strain>
    </source>
</reference>
<dbReference type="Proteomes" id="UP000008207">
    <property type="component" value="Chromosome"/>
</dbReference>
<dbReference type="EMBL" id="CP001349">
    <property type="protein sequence ID" value="ACL55863.1"/>
    <property type="molecule type" value="Genomic_DNA"/>
</dbReference>
<protein>
    <submittedName>
        <fullName evidence="2">Uncharacterized protein</fullName>
    </submittedName>
</protein>
<sequence length="72" mass="8450">MRRRNPRRAYDENGRKTPPLTLGEPQRDRHTTEVATCDELFRPKIVIAYPLTQVRSSLEWLSRMPCAQRVAI</sequence>